<feature type="domain" description="Fibronectin type-III" evidence="2">
    <location>
        <begin position="402"/>
        <end position="504"/>
    </location>
</feature>
<name>A0A9D4Q6Y0_RHISA</name>
<proteinExistence type="predicted"/>
<dbReference type="Gene3D" id="2.60.40.10">
    <property type="entry name" value="Immunoglobulins"/>
    <property type="match status" value="3"/>
</dbReference>
<dbReference type="AlphaFoldDB" id="A0A9D4Q6Y0"/>
<sequence length="547" mass="59094">MSPLSSFRSTANVSSAAVSRLKTGSIPHLLASYREFAPFIPQDEGESPSGGLWLVMENEKPPPYVQYLPGDGTGKPSSSAEPLTKLDLPDVRNLVLLSSTDNSITVTWERPEVRFDYYWVSISADSREKNTTMKQHYMGSCSNGTIIHASQNRVTCTNVDACTNVKFTVRTHINGPPERTSEGATIGGIFIAGKDPDAPRNITAIGISPTLTRVQWAPPSNLTETQTVYAVRVCPNFTSCDGELYGCKENQTSHTWLDFESTVDTTHCVVVVANAQCGPRMLRSPKAMSVVRTPSFAPPDVTNLTIINVGAEFFTVGWTRPEAAFDYYSVELKSPEIQKLSSIGSCANGAIIHRDRTELTCTELEPWIIYELRLHTHITGPPARTSSGRTAVIVTNKKVAPEVSNLKVENIRGTSFVVTWERPKESIEYYTVEVTDHGSGHIGDRFHSIVSCNNGAAINPRQTSLTCTKSDTCTSVSVRVKTHTRGPTEIESPGVTLENVLLPGTVSGFMGDCGHSLVGDEAGNGVLGSAGRVQAGLSGRGEPGLGD</sequence>
<dbReference type="PROSITE" id="PS50853">
    <property type="entry name" value="FN3"/>
    <property type="match status" value="2"/>
</dbReference>
<protein>
    <recommendedName>
        <fullName evidence="2">Fibronectin type-III domain-containing protein</fullName>
    </recommendedName>
</protein>
<dbReference type="EMBL" id="JABSTV010001248">
    <property type="protein sequence ID" value="KAH7969067.1"/>
    <property type="molecule type" value="Genomic_DNA"/>
</dbReference>
<accession>A0A9D4Q6Y0</accession>
<dbReference type="InterPro" id="IPR050991">
    <property type="entry name" value="ECM_Regulatory_Proteins"/>
</dbReference>
<dbReference type="SUPFAM" id="SSF49265">
    <property type="entry name" value="Fibronectin type III"/>
    <property type="match status" value="3"/>
</dbReference>
<dbReference type="InterPro" id="IPR013783">
    <property type="entry name" value="Ig-like_fold"/>
</dbReference>
<gene>
    <name evidence="3" type="ORF">HPB52_014291</name>
</gene>
<feature type="domain" description="Fibronectin type-III" evidence="2">
    <location>
        <begin position="198"/>
        <end position="300"/>
    </location>
</feature>
<dbReference type="PANTHER" id="PTHR46708">
    <property type="entry name" value="TENASCIN"/>
    <property type="match status" value="1"/>
</dbReference>
<keyword evidence="4" id="KW-1185">Reference proteome</keyword>
<evidence type="ECO:0000313" key="3">
    <source>
        <dbReference type="EMBL" id="KAH7969067.1"/>
    </source>
</evidence>
<comment type="caution">
    <text evidence="3">The sequence shown here is derived from an EMBL/GenBank/DDBJ whole genome shotgun (WGS) entry which is preliminary data.</text>
</comment>
<dbReference type="VEuPathDB" id="VectorBase:RSAN_041143"/>
<dbReference type="Proteomes" id="UP000821837">
    <property type="component" value="Unassembled WGS sequence"/>
</dbReference>
<reference evidence="3" key="1">
    <citation type="journal article" date="2020" name="Cell">
        <title>Large-Scale Comparative Analyses of Tick Genomes Elucidate Their Genetic Diversity and Vector Capacities.</title>
        <authorList>
            <consortium name="Tick Genome and Microbiome Consortium (TIGMIC)"/>
            <person name="Jia N."/>
            <person name="Wang J."/>
            <person name="Shi W."/>
            <person name="Du L."/>
            <person name="Sun Y."/>
            <person name="Zhan W."/>
            <person name="Jiang J.F."/>
            <person name="Wang Q."/>
            <person name="Zhang B."/>
            <person name="Ji P."/>
            <person name="Bell-Sakyi L."/>
            <person name="Cui X.M."/>
            <person name="Yuan T.T."/>
            <person name="Jiang B.G."/>
            <person name="Yang W.F."/>
            <person name="Lam T.T."/>
            <person name="Chang Q.C."/>
            <person name="Ding S.J."/>
            <person name="Wang X.J."/>
            <person name="Zhu J.G."/>
            <person name="Ruan X.D."/>
            <person name="Zhao L."/>
            <person name="Wei J.T."/>
            <person name="Ye R.Z."/>
            <person name="Que T.C."/>
            <person name="Du C.H."/>
            <person name="Zhou Y.H."/>
            <person name="Cheng J.X."/>
            <person name="Dai P.F."/>
            <person name="Guo W.B."/>
            <person name="Han X.H."/>
            <person name="Huang E.J."/>
            <person name="Li L.F."/>
            <person name="Wei W."/>
            <person name="Gao Y.C."/>
            <person name="Liu J.Z."/>
            <person name="Shao H.Z."/>
            <person name="Wang X."/>
            <person name="Wang C.C."/>
            <person name="Yang T.C."/>
            <person name="Huo Q.B."/>
            <person name="Li W."/>
            <person name="Chen H.Y."/>
            <person name="Chen S.E."/>
            <person name="Zhou L.G."/>
            <person name="Ni X.B."/>
            <person name="Tian J.H."/>
            <person name="Sheng Y."/>
            <person name="Liu T."/>
            <person name="Pan Y.S."/>
            <person name="Xia L.Y."/>
            <person name="Li J."/>
            <person name="Zhao F."/>
            <person name="Cao W.C."/>
        </authorList>
    </citation>
    <scope>NUCLEOTIDE SEQUENCE</scope>
    <source>
        <strain evidence="3">Rsan-2018</strain>
    </source>
</reference>
<evidence type="ECO:0000259" key="2">
    <source>
        <dbReference type="PROSITE" id="PS50853"/>
    </source>
</evidence>
<organism evidence="3 4">
    <name type="scientific">Rhipicephalus sanguineus</name>
    <name type="common">Brown dog tick</name>
    <name type="synonym">Ixodes sanguineus</name>
    <dbReference type="NCBI Taxonomy" id="34632"/>
    <lineage>
        <taxon>Eukaryota</taxon>
        <taxon>Metazoa</taxon>
        <taxon>Ecdysozoa</taxon>
        <taxon>Arthropoda</taxon>
        <taxon>Chelicerata</taxon>
        <taxon>Arachnida</taxon>
        <taxon>Acari</taxon>
        <taxon>Parasitiformes</taxon>
        <taxon>Ixodida</taxon>
        <taxon>Ixodoidea</taxon>
        <taxon>Ixodidae</taxon>
        <taxon>Rhipicephalinae</taxon>
        <taxon>Rhipicephalus</taxon>
        <taxon>Rhipicephalus</taxon>
    </lineage>
</organism>
<keyword evidence="1" id="KW-0677">Repeat</keyword>
<dbReference type="Pfam" id="PF00041">
    <property type="entry name" value="fn3"/>
    <property type="match status" value="2"/>
</dbReference>
<dbReference type="InterPro" id="IPR036116">
    <property type="entry name" value="FN3_sf"/>
</dbReference>
<evidence type="ECO:0000313" key="4">
    <source>
        <dbReference type="Proteomes" id="UP000821837"/>
    </source>
</evidence>
<evidence type="ECO:0000256" key="1">
    <source>
        <dbReference type="ARBA" id="ARBA00022737"/>
    </source>
</evidence>
<dbReference type="SMART" id="SM00060">
    <property type="entry name" value="FN3"/>
    <property type="match status" value="4"/>
</dbReference>
<dbReference type="CDD" id="cd00063">
    <property type="entry name" value="FN3"/>
    <property type="match status" value="2"/>
</dbReference>
<dbReference type="PANTHER" id="PTHR46708:SF2">
    <property type="entry name" value="FIBRONECTIN TYPE-III DOMAIN-CONTAINING PROTEIN"/>
    <property type="match status" value="1"/>
</dbReference>
<dbReference type="InterPro" id="IPR003961">
    <property type="entry name" value="FN3_dom"/>
</dbReference>
<reference evidence="3" key="2">
    <citation type="submission" date="2021-09" db="EMBL/GenBank/DDBJ databases">
        <authorList>
            <person name="Jia N."/>
            <person name="Wang J."/>
            <person name="Shi W."/>
            <person name="Du L."/>
            <person name="Sun Y."/>
            <person name="Zhan W."/>
            <person name="Jiang J."/>
            <person name="Wang Q."/>
            <person name="Zhang B."/>
            <person name="Ji P."/>
            <person name="Sakyi L.B."/>
            <person name="Cui X."/>
            <person name="Yuan T."/>
            <person name="Jiang B."/>
            <person name="Yang W."/>
            <person name="Lam T.T.-Y."/>
            <person name="Chang Q."/>
            <person name="Ding S."/>
            <person name="Wang X."/>
            <person name="Zhu J."/>
            <person name="Ruan X."/>
            <person name="Zhao L."/>
            <person name="Wei J."/>
            <person name="Que T."/>
            <person name="Du C."/>
            <person name="Cheng J."/>
            <person name="Dai P."/>
            <person name="Han X."/>
            <person name="Huang E."/>
            <person name="Gao Y."/>
            <person name="Liu J."/>
            <person name="Shao H."/>
            <person name="Ye R."/>
            <person name="Li L."/>
            <person name="Wei W."/>
            <person name="Wang X."/>
            <person name="Wang C."/>
            <person name="Huo Q."/>
            <person name="Li W."/>
            <person name="Guo W."/>
            <person name="Chen H."/>
            <person name="Chen S."/>
            <person name="Zhou L."/>
            <person name="Zhou L."/>
            <person name="Ni X."/>
            <person name="Tian J."/>
            <person name="Zhou Y."/>
            <person name="Sheng Y."/>
            <person name="Liu T."/>
            <person name="Pan Y."/>
            <person name="Xia L."/>
            <person name="Li J."/>
            <person name="Zhao F."/>
            <person name="Cao W."/>
        </authorList>
    </citation>
    <scope>NUCLEOTIDE SEQUENCE</scope>
    <source>
        <strain evidence="3">Rsan-2018</strain>
        <tissue evidence="3">Larvae</tissue>
    </source>
</reference>